<sequence length="384" mass="41245">MQAVILAAGEGKRVRPLTWSRPKAMIPVANRPIIAYTIDALEANGIRDIIVVVGYRREQVTRFLNQLDLPIEVVVQDRQLGTAHALRQAEKQISGDFLLLPGDNYIDAQSIAKIKDARNAVLIKEHPSPSNFGVVTVREGQVDSIEEKPEHALSFLVSTGIYALTTDFFRYIRGNDITEAVAAMIAEGGSLQAITADDWQDAIYPWDLIRLNQRLLKHLPAAREGSASRHATIHGPVRIGKCTTIGPNTVITGPVIIGDNCTIGPNCCILPNTSIGSRVTIEPLCVLGNSIIMDDTAIASHSRVVDAVIGERCGLADHTSVGTANGILEIEGAPVRSRFGAILGDNVACGPFSQLRNCIIGNNATLEGDRNVSSCVIPDGTLVI</sequence>
<feature type="domain" description="Mannose-1-phosphate guanyltransferase C-terminal" evidence="6">
    <location>
        <begin position="251"/>
        <end position="367"/>
    </location>
</feature>
<dbReference type="GeneID" id="5410970"/>
<evidence type="ECO:0000313" key="7">
    <source>
        <dbReference type="EMBL" id="ABS54775.1"/>
    </source>
</evidence>
<comment type="similarity">
    <text evidence="3">In the N-terminal section; belongs to the N-acetylglucosamine-1-phosphate uridyltransferase family.</text>
</comment>
<dbReference type="Pfam" id="PF25087">
    <property type="entry name" value="GMPPB_C"/>
    <property type="match status" value="1"/>
</dbReference>
<keyword evidence="7" id="KW-0808">Transferase</keyword>
<dbReference type="RefSeq" id="WP_011991263.1">
    <property type="nucleotide sequence ID" value="NC_009712.1"/>
</dbReference>
<gene>
    <name evidence="7" type="ordered locus">Mboo_0253</name>
</gene>
<dbReference type="GO" id="GO:0019134">
    <property type="term" value="F:glucosamine-1-phosphate N-acetyltransferase activity"/>
    <property type="evidence" value="ECO:0007669"/>
    <property type="project" value="InterPro"/>
</dbReference>
<dbReference type="Gene3D" id="3.90.550.10">
    <property type="entry name" value="Spore Coat Polysaccharide Biosynthesis Protein SpsA, Chain A"/>
    <property type="match status" value="1"/>
</dbReference>
<name>A7I4W4_METB6</name>
<evidence type="ECO:0000259" key="5">
    <source>
        <dbReference type="Pfam" id="PF00483"/>
    </source>
</evidence>
<dbReference type="InterPro" id="IPR023915">
    <property type="entry name" value="Bifunctiontional_GlmU_arc-type"/>
</dbReference>
<dbReference type="GO" id="GO:0003977">
    <property type="term" value="F:UDP-N-acetylglucosamine diphosphorylase activity"/>
    <property type="evidence" value="ECO:0007669"/>
    <property type="project" value="InterPro"/>
</dbReference>
<dbReference type="InterPro" id="IPR011004">
    <property type="entry name" value="Trimer_LpxA-like_sf"/>
</dbReference>
<evidence type="ECO:0000313" key="8">
    <source>
        <dbReference type="Proteomes" id="UP000002408"/>
    </source>
</evidence>
<dbReference type="InterPro" id="IPR056729">
    <property type="entry name" value="GMPPB_C"/>
</dbReference>
<dbReference type="NCBIfam" id="TIGR03992">
    <property type="entry name" value="Arch_glmU"/>
    <property type="match status" value="1"/>
</dbReference>
<dbReference type="EMBL" id="CP000780">
    <property type="protein sequence ID" value="ABS54775.1"/>
    <property type="molecule type" value="Genomic_DNA"/>
</dbReference>
<evidence type="ECO:0000256" key="1">
    <source>
        <dbReference type="ARBA" id="ARBA00007274"/>
    </source>
</evidence>
<feature type="domain" description="Nucleotidyl transferase" evidence="5">
    <location>
        <begin position="3"/>
        <end position="212"/>
    </location>
</feature>
<accession>A7I4W4</accession>
<dbReference type="GO" id="GO:0006048">
    <property type="term" value="P:UDP-N-acetylglucosamine biosynthetic process"/>
    <property type="evidence" value="ECO:0007669"/>
    <property type="project" value="UniProtKB-UniPathway"/>
</dbReference>
<dbReference type="OrthoDB" id="15372at2157"/>
<dbReference type="InterPro" id="IPR029044">
    <property type="entry name" value="Nucleotide-diphossugar_trans"/>
</dbReference>
<organism evidence="7 8">
    <name type="scientific">Methanoregula boonei (strain DSM 21154 / JCM 14090 / 6A8)</name>
    <dbReference type="NCBI Taxonomy" id="456442"/>
    <lineage>
        <taxon>Archaea</taxon>
        <taxon>Methanobacteriati</taxon>
        <taxon>Methanobacteriota</taxon>
        <taxon>Stenosarchaea group</taxon>
        <taxon>Methanomicrobia</taxon>
        <taxon>Methanomicrobiales</taxon>
        <taxon>Methanoregulaceae</taxon>
        <taxon>Methanoregula</taxon>
    </lineage>
</organism>
<dbReference type="HOGENOM" id="CLU_029499_0_1_2"/>
<keyword evidence="8" id="KW-1185">Reference proteome</keyword>
<dbReference type="AlphaFoldDB" id="A7I4W4"/>
<dbReference type="eggNOG" id="arCOG00668">
    <property type="taxonomic scope" value="Archaea"/>
</dbReference>
<dbReference type="SUPFAM" id="SSF51161">
    <property type="entry name" value="Trimeric LpxA-like enzymes"/>
    <property type="match status" value="1"/>
</dbReference>
<comment type="similarity">
    <text evidence="1">Belongs to the transferase hexapeptide repeat family.</text>
</comment>
<dbReference type="Pfam" id="PF00483">
    <property type="entry name" value="NTP_transferase"/>
    <property type="match status" value="1"/>
</dbReference>
<dbReference type="Gene3D" id="2.160.10.10">
    <property type="entry name" value="Hexapeptide repeat proteins"/>
    <property type="match status" value="1"/>
</dbReference>
<evidence type="ECO:0000259" key="6">
    <source>
        <dbReference type="Pfam" id="PF25087"/>
    </source>
</evidence>
<reference evidence="8" key="1">
    <citation type="journal article" date="2015" name="Microbiology">
        <title>Genome of Methanoregula boonei 6A8 reveals adaptations to oligotrophic peatland environments.</title>
        <authorList>
            <person name="Braeuer S."/>
            <person name="Cadillo-Quiroz H."/>
            <person name="Kyrpides N."/>
            <person name="Woyke T."/>
            <person name="Goodwin L."/>
            <person name="Detter C."/>
            <person name="Podell S."/>
            <person name="Yavitt J.B."/>
            <person name="Zinder S.H."/>
        </authorList>
    </citation>
    <scope>NUCLEOTIDE SEQUENCE [LARGE SCALE GENOMIC DNA]</scope>
    <source>
        <strain evidence="8">DSM 21154 / JCM 14090 / 6A8</strain>
    </source>
</reference>
<dbReference type="UniPathway" id="UPA00113">
    <property type="reaction ID" value="UER00532"/>
</dbReference>
<dbReference type="Proteomes" id="UP000002408">
    <property type="component" value="Chromosome"/>
</dbReference>
<dbReference type="STRING" id="456442.Mboo_0253"/>
<comment type="similarity">
    <text evidence="2">In the C-terminal section; belongs to the transferase hexapeptide repeat family.</text>
</comment>
<proteinExistence type="inferred from homology"/>
<evidence type="ECO:0000256" key="2">
    <source>
        <dbReference type="ARBA" id="ARBA00007707"/>
    </source>
</evidence>
<dbReference type="KEGG" id="mbn:Mboo_0253"/>
<dbReference type="InterPro" id="IPR005835">
    <property type="entry name" value="NTP_transferase_dom"/>
</dbReference>
<evidence type="ECO:0000256" key="3">
    <source>
        <dbReference type="ARBA" id="ARBA00007947"/>
    </source>
</evidence>
<dbReference type="SUPFAM" id="SSF53448">
    <property type="entry name" value="Nucleotide-diphospho-sugar transferases"/>
    <property type="match status" value="1"/>
</dbReference>
<dbReference type="PANTHER" id="PTHR22572">
    <property type="entry name" value="SUGAR-1-PHOSPHATE GUANYL TRANSFERASE"/>
    <property type="match status" value="1"/>
</dbReference>
<dbReference type="CDD" id="cd04181">
    <property type="entry name" value="NTP_transferase"/>
    <property type="match status" value="1"/>
</dbReference>
<evidence type="ECO:0000256" key="4">
    <source>
        <dbReference type="ARBA" id="ARBA00013414"/>
    </source>
</evidence>
<protein>
    <recommendedName>
        <fullName evidence="4">Bifunctional protein GlmU</fullName>
    </recommendedName>
</protein>
<dbReference type="InterPro" id="IPR050486">
    <property type="entry name" value="Mannose-1P_guanyltransferase"/>
</dbReference>